<dbReference type="InterPro" id="IPR001917">
    <property type="entry name" value="Aminotrans_II_pyridoxalP_BS"/>
</dbReference>
<reference evidence="13 14" key="1">
    <citation type="submission" date="2019-10" db="EMBL/GenBank/DDBJ databases">
        <title>Genome diversity of Sutterella seckii.</title>
        <authorList>
            <person name="Chaplin A.V."/>
            <person name="Sokolova S.R."/>
            <person name="Mosin K.A."/>
            <person name="Ivanova E.L."/>
            <person name="Kochetkova T.O."/>
            <person name="Goltsov A.Y."/>
            <person name="Trofimov D.Y."/>
            <person name="Efimov B.A."/>
        </authorList>
    </citation>
    <scope>NUCLEOTIDE SEQUENCE [LARGE SCALE GENOMIC DNA]</scope>
    <source>
        <strain evidence="13 14">ASD393</strain>
    </source>
</reference>
<evidence type="ECO:0000256" key="8">
    <source>
        <dbReference type="ARBA" id="ARBA00022898"/>
    </source>
</evidence>
<feature type="modified residue" description="N6-(pyridoxal phosphate)lysine" evidence="11">
    <location>
        <position position="221"/>
    </location>
</feature>
<evidence type="ECO:0000256" key="7">
    <source>
        <dbReference type="ARBA" id="ARBA00022679"/>
    </source>
</evidence>
<evidence type="ECO:0000259" key="12">
    <source>
        <dbReference type="Pfam" id="PF00155"/>
    </source>
</evidence>
<dbReference type="HAMAP" id="MF_01023">
    <property type="entry name" value="HisC_aminotrans_2"/>
    <property type="match status" value="1"/>
</dbReference>
<evidence type="ECO:0000256" key="3">
    <source>
        <dbReference type="ARBA" id="ARBA00007970"/>
    </source>
</evidence>
<evidence type="ECO:0000256" key="11">
    <source>
        <dbReference type="HAMAP-Rule" id="MF_01023"/>
    </source>
</evidence>
<dbReference type="OrthoDB" id="9813612at2"/>
<keyword evidence="5 11" id="KW-0032">Aminotransferase</keyword>
<dbReference type="Gene3D" id="3.40.640.10">
    <property type="entry name" value="Type I PLP-dependent aspartate aminotransferase-like (Major domain)"/>
    <property type="match status" value="1"/>
</dbReference>
<organism evidence="13 14">
    <name type="scientific">Sutterella seckii</name>
    <dbReference type="NCBI Taxonomy" id="1944635"/>
    <lineage>
        <taxon>Bacteria</taxon>
        <taxon>Pseudomonadati</taxon>
        <taxon>Pseudomonadota</taxon>
        <taxon>Betaproteobacteria</taxon>
        <taxon>Burkholderiales</taxon>
        <taxon>Sutterellaceae</taxon>
        <taxon>Sutterella</taxon>
    </lineage>
</organism>
<comment type="pathway">
    <text evidence="2 11">Amino-acid biosynthesis; L-histidine biosynthesis; L-histidine from 5-phospho-alpha-D-ribose 1-diphosphate: step 7/9.</text>
</comment>
<feature type="domain" description="Aminotransferase class I/classII large" evidence="12">
    <location>
        <begin position="41"/>
        <end position="358"/>
    </location>
</feature>
<keyword evidence="6 11" id="KW-0028">Amino-acid biosynthesis</keyword>
<dbReference type="InterPro" id="IPR015421">
    <property type="entry name" value="PyrdxlP-dep_Trfase_major"/>
</dbReference>
<protein>
    <recommendedName>
        <fullName evidence="11">Histidinol-phosphate aminotransferase</fullName>
        <ecNumber evidence="11">2.6.1.9</ecNumber>
    </recommendedName>
    <alternativeName>
        <fullName evidence="11">Imidazole acetol-phosphate transaminase</fullName>
    </alternativeName>
</protein>
<evidence type="ECO:0000256" key="5">
    <source>
        <dbReference type="ARBA" id="ARBA00022576"/>
    </source>
</evidence>
<evidence type="ECO:0000256" key="6">
    <source>
        <dbReference type="ARBA" id="ARBA00022605"/>
    </source>
</evidence>
<evidence type="ECO:0000313" key="14">
    <source>
        <dbReference type="Proteomes" id="UP000430564"/>
    </source>
</evidence>
<dbReference type="InterPro" id="IPR004839">
    <property type="entry name" value="Aminotransferase_I/II_large"/>
</dbReference>
<keyword evidence="9 11" id="KW-0368">Histidine biosynthesis</keyword>
<dbReference type="PANTHER" id="PTHR42885:SF2">
    <property type="entry name" value="HISTIDINOL-PHOSPHATE AMINOTRANSFERASE"/>
    <property type="match status" value="1"/>
</dbReference>
<comment type="cofactor">
    <cofactor evidence="1 11">
        <name>pyridoxal 5'-phosphate</name>
        <dbReference type="ChEBI" id="CHEBI:597326"/>
    </cofactor>
</comment>
<dbReference type="Pfam" id="PF00155">
    <property type="entry name" value="Aminotran_1_2"/>
    <property type="match status" value="1"/>
</dbReference>
<dbReference type="GO" id="GO:0004400">
    <property type="term" value="F:histidinol-phosphate transaminase activity"/>
    <property type="evidence" value="ECO:0007669"/>
    <property type="project" value="UniProtKB-UniRule"/>
</dbReference>
<comment type="catalytic activity">
    <reaction evidence="10 11">
        <text>L-histidinol phosphate + 2-oxoglutarate = 3-(imidazol-4-yl)-2-oxopropyl phosphate + L-glutamate</text>
        <dbReference type="Rhea" id="RHEA:23744"/>
        <dbReference type="ChEBI" id="CHEBI:16810"/>
        <dbReference type="ChEBI" id="CHEBI:29985"/>
        <dbReference type="ChEBI" id="CHEBI:57766"/>
        <dbReference type="ChEBI" id="CHEBI:57980"/>
        <dbReference type="EC" id="2.6.1.9"/>
    </reaction>
</comment>
<dbReference type="AlphaFoldDB" id="A0A6I1EPW0"/>
<dbReference type="Gene3D" id="3.90.1150.10">
    <property type="entry name" value="Aspartate Aminotransferase, domain 1"/>
    <property type="match status" value="1"/>
</dbReference>
<dbReference type="CDD" id="cd00609">
    <property type="entry name" value="AAT_like"/>
    <property type="match status" value="1"/>
</dbReference>
<keyword evidence="8 11" id="KW-0663">Pyridoxal phosphate</keyword>
<comment type="caution">
    <text evidence="13">The sequence shown here is derived from an EMBL/GenBank/DDBJ whole genome shotgun (WGS) entry which is preliminary data.</text>
</comment>
<dbReference type="InterPro" id="IPR015424">
    <property type="entry name" value="PyrdxlP-dep_Trfase"/>
</dbReference>
<evidence type="ECO:0000256" key="4">
    <source>
        <dbReference type="ARBA" id="ARBA00011738"/>
    </source>
</evidence>
<dbReference type="PROSITE" id="PS00599">
    <property type="entry name" value="AA_TRANSFER_CLASS_2"/>
    <property type="match status" value="1"/>
</dbReference>
<proteinExistence type="inferred from homology"/>
<comment type="subunit">
    <text evidence="4 11">Homodimer.</text>
</comment>
<dbReference type="PANTHER" id="PTHR42885">
    <property type="entry name" value="HISTIDINOL-PHOSPHATE AMINOTRANSFERASE-RELATED"/>
    <property type="match status" value="1"/>
</dbReference>
<dbReference type="UniPathway" id="UPA00031">
    <property type="reaction ID" value="UER00012"/>
</dbReference>
<name>A0A6I1EPW0_9BURK</name>
<dbReference type="EMBL" id="WEHX01000047">
    <property type="protein sequence ID" value="KAB7658306.1"/>
    <property type="molecule type" value="Genomic_DNA"/>
</dbReference>
<dbReference type="Proteomes" id="UP000430564">
    <property type="component" value="Unassembled WGS sequence"/>
</dbReference>
<evidence type="ECO:0000256" key="2">
    <source>
        <dbReference type="ARBA" id="ARBA00005011"/>
    </source>
</evidence>
<comment type="similarity">
    <text evidence="3 11">Belongs to the class-II pyridoxal-phosphate-dependent aminotransferase family. Histidinol-phosphate aminotransferase subfamily.</text>
</comment>
<dbReference type="InterPro" id="IPR005861">
    <property type="entry name" value="HisP_aminotrans"/>
</dbReference>
<evidence type="ECO:0000313" key="13">
    <source>
        <dbReference type="EMBL" id="KAB7658306.1"/>
    </source>
</evidence>
<evidence type="ECO:0000256" key="10">
    <source>
        <dbReference type="ARBA" id="ARBA00047481"/>
    </source>
</evidence>
<sequence length="365" mass="39359">MENPERLARPEVQALTPYQSARRIVAAAGGRGDVWLNANESAESDEYALRNGRLNRYPDAQPAEVIARYAAYAGVSPESILATRGGDEGIDLLVRTFCTGGRDAVLQFPPTYGMYSVSAETANVRVVNLTTSPENGWTPDVKALEAALEKDPSIQVVFACSPNNPTGNLLSPEVVSDLIDATRGRAILVLDEAYIEFSPENTAIDRLERAPHLVIIRTLSKAFALAGIRCGFLIGNPAVIGMIRKVIAPYPIPAPVADIAEQALSNKGIARMKTRVAATLRRREELARALAALPGVLEVSPSASNFLLVRFAESARVFTGLWDRGIILRDQSRQPTLAGAIRITVGTDEENALLLAALTELLGEY</sequence>
<dbReference type="EC" id="2.6.1.9" evidence="11"/>
<evidence type="ECO:0000256" key="1">
    <source>
        <dbReference type="ARBA" id="ARBA00001933"/>
    </source>
</evidence>
<dbReference type="InterPro" id="IPR015422">
    <property type="entry name" value="PyrdxlP-dep_Trfase_small"/>
</dbReference>
<dbReference type="SUPFAM" id="SSF53383">
    <property type="entry name" value="PLP-dependent transferases"/>
    <property type="match status" value="1"/>
</dbReference>
<dbReference type="GO" id="GO:0000105">
    <property type="term" value="P:L-histidine biosynthetic process"/>
    <property type="evidence" value="ECO:0007669"/>
    <property type="project" value="UniProtKB-UniRule"/>
</dbReference>
<dbReference type="NCBIfam" id="TIGR01141">
    <property type="entry name" value="hisC"/>
    <property type="match status" value="1"/>
</dbReference>
<evidence type="ECO:0000256" key="9">
    <source>
        <dbReference type="ARBA" id="ARBA00023102"/>
    </source>
</evidence>
<keyword evidence="7 11" id="KW-0808">Transferase</keyword>
<dbReference type="GO" id="GO:0030170">
    <property type="term" value="F:pyridoxal phosphate binding"/>
    <property type="evidence" value="ECO:0007669"/>
    <property type="project" value="InterPro"/>
</dbReference>
<accession>A0A6I1EPW0</accession>
<gene>
    <name evidence="11 13" type="primary">hisC</name>
    <name evidence="13" type="ORF">GBM95_07470</name>
</gene>